<keyword evidence="2" id="KW-0732">Signal</keyword>
<keyword evidence="6" id="KW-1185">Reference proteome</keyword>
<dbReference type="InterPro" id="IPR021416">
    <property type="entry name" value="DUF3048_N"/>
</dbReference>
<dbReference type="EMBL" id="JAUMKJ010000033">
    <property type="protein sequence ID" value="MDO3679949.1"/>
    <property type="molecule type" value="Genomic_DNA"/>
</dbReference>
<evidence type="ECO:0000259" key="4">
    <source>
        <dbReference type="Pfam" id="PF17479"/>
    </source>
</evidence>
<feature type="domain" description="DUF3048" evidence="3">
    <location>
        <begin position="72"/>
        <end position="213"/>
    </location>
</feature>
<feature type="chain" id="PRO_5047099599" evidence="2">
    <location>
        <begin position="36"/>
        <end position="385"/>
    </location>
</feature>
<evidence type="ECO:0000259" key="3">
    <source>
        <dbReference type="Pfam" id="PF11258"/>
    </source>
</evidence>
<reference evidence="5" key="1">
    <citation type="submission" date="2023-07" db="EMBL/GenBank/DDBJ databases">
        <authorList>
            <person name="Aktuganov G."/>
            <person name="Boyko T."/>
            <person name="Delegan Y."/>
            <person name="Galimzianova N."/>
            <person name="Gilvanova E."/>
            <person name="Korobov V."/>
            <person name="Kuzmina L."/>
            <person name="Melentiev A."/>
            <person name="Milman P."/>
            <person name="Ryabova A."/>
            <person name="Stupak E."/>
            <person name="Yasakov T."/>
            <person name="Zharikova N."/>
            <person name="Zhurenko E."/>
        </authorList>
    </citation>
    <scope>NUCLEOTIDE SEQUENCE</scope>
    <source>
        <strain evidence="5">IB-739</strain>
    </source>
</reference>
<dbReference type="Gene3D" id="3.50.90.10">
    <property type="entry name" value="YerB-like"/>
    <property type="match status" value="1"/>
</dbReference>
<proteinExistence type="predicted"/>
<dbReference type="Pfam" id="PF17479">
    <property type="entry name" value="DUF3048_C"/>
    <property type="match status" value="1"/>
</dbReference>
<dbReference type="Proteomes" id="UP001168883">
    <property type="component" value="Unassembled WGS sequence"/>
</dbReference>
<evidence type="ECO:0000313" key="6">
    <source>
        <dbReference type="Proteomes" id="UP001168883"/>
    </source>
</evidence>
<dbReference type="InterPro" id="IPR023158">
    <property type="entry name" value="YerB-like_sf"/>
</dbReference>
<comment type="caution">
    <text evidence="5">The sequence shown here is derived from an EMBL/GenBank/DDBJ whole genome shotgun (WGS) entry which is preliminary data.</text>
</comment>
<feature type="domain" description="DUF3048" evidence="4">
    <location>
        <begin position="247"/>
        <end position="357"/>
    </location>
</feature>
<accession>A0ABT8VG39</accession>
<feature type="signal peptide" evidence="2">
    <location>
        <begin position="1"/>
        <end position="35"/>
    </location>
</feature>
<evidence type="ECO:0000313" key="5">
    <source>
        <dbReference type="EMBL" id="MDO3679949.1"/>
    </source>
</evidence>
<name>A0ABT8VG39_9BACL</name>
<dbReference type="SUPFAM" id="SSF159774">
    <property type="entry name" value="YerB-like"/>
    <property type="match status" value="1"/>
</dbReference>
<feature type="region of interest" description="Disordered" evidence="1">
    <location>
        <begin position="36"/>
        <end position="62"/>
    </location>
</feature>
<gene>
    <name evidence="5" type="ORF">Q3C12_23345</name>
</gene>
<dbReference type="InterPro" id="IPR035328">
    <property type="entry name" value="DUF3048_C"/>
</dbReference>
<evidence type="ECO:0000256" key="2">
    <source>
        <dbReference type="SAM" id="SignalP"/>
    </source>
</evidence>
<dbReference type="RefSeq" id="WP_127489139.1">
    <property type="nucleotide sequence ID" value="NZ_JAUMKJ010000033.1"/>
</dbReference>
<dbReference type="PROSITE" id="PS51257">
    <property type="entry name" value="PROKAR_LIPOPROTEIN"/>
    <property type="match status" value="1"/>
</dbReference>
<organism evidence="5 6">
    <name type="scientific">Paenibacillus ehimensis</name>
    <dbReference type="NCBI Taxonomy" id="79264"/>
    <lineage>
        <taxon>Bacteria</taxon>
        <taxon>Bacillati</taxon>
        <taxon>Bacillota</taxon>
        <taxon>Bacilli</taxon>
        <taxon>Bacillales</taxon>
        <taxon>Paenibacillaceae</taxon>
        <taxon>Paenibacillus</taxon>
    </lineage>
</organism>
<protein>
    <submittedName>
        <fullName evidence="5">DUF3048 domain-containing protein</fullName>
    </submittedName>
</protein>
<dbReference type="Pfam" id="PF11258">
    <property type="entry name" value="DUF3048"/>
    <property type="match status" value="1"/>
</dbReference>
<sequence length="385" mass="42111">MKRRGWRRWSRFWRRGRLALLAGCLAMTAAGCSLTGGGQPDKPVAAPVEPEKPVTDPPPTPPVQPPAYQAPLTGMMLPQPSDARPVMVMINNHPAARPQSGLTQADVLFEVLAEGEVTRLVALFQSSAFAEPIGPVRSIRPYFIDIGKSFGAIQVHAGGSPDAYEQLRKEKIADLDEITNAGPYFWREKSRKAPHNLYTNLENIRAGAQKRGLDEQGPGGPVYAFAKHEAEAVETMGAAAQDAPKVDITFLWKSYVVSYEYDTAAGKYQRSINGSKHIDLNNDQPLSASNVVVMGTDHKVLDKEGRLDVRLTGKGPALLFQQGKVKSLEWRREKANDPVRYYEQGREAAFRPGQTHIMIVPLHPSFESHVTYGAPGGGTGKPDPA</sequence>
<evidence type="ECO:0000256" key="1">
    <source>
        <dbReference type="SAM" id="MobiDB-lite"/>
    </source>
</evidence>